<dbReference type="HOGENOM" id="CLU_3224877_0_0_1"/>
<gene>
    <name evidence="1" type="ORF">S40285_09695</name>
</gene>
<accession>A0A084QWU6</accession>
<dbReference type="Proteomes" id="UP000028524">
    <property type="component" value="Unassembled WGS sequence"/>
</dbReference>
<proteinExistence type="predicted"/>
<evidence type="ECO:0000313" key="1">
    <source>
        <dbReference type="EMBL" id="KFA68431.1"/>
    </source>
</evidence>
<dbReference type="InParanoid" id="A0A084QWU6"/>
<evidence type="ECO:0000313" key="2">
    <source>
        <dbReference type="Proteomes" id="UP000028524"/>
    </source>
</evidence>
<protein>
    <submittedName>
        <fullName evidence="1">Uncharacterized protein</fullName>
    </submittedName>
</protein>
<name>A0A084QWU6_STAC4</name>
<dbReference type="AlphaFoldDB" id="A0A084QWU6"/>
<organism evidence="1 2">
    <name type="scientific">Stachybotrys chlorohalonatus (strain IBT 40285)</name>
    <dbReference type="NCBI Taxonomy" id="1283841"/>
    <lineage>
        <taxon>Eukaryota</taxon>
        <taxon>Fungi</taxon>
        <taxon>Dikarya</taxon>
        <taxon>Ascomycota</taxon>
        <taxon>Pezizomycotina</taxon>
        <taxon>Sordariomycetes</taxon>
        <taxon>Hypocreomycetidae</taxon>
        <taxon>Hypocreales</taxon>
        <taxon>Stachybotryaceae</taxon>
        <taxon>Stachybotrys</taxon>
    </lineage>
</organism>
<dbReference type="EMBL" id="KL659881">
    <property type="protein sequence ID" value="KFA68431.1"/>
    <property type="molecule type" value="Genomic_DNA"/>
</dbReference>
<sequence>MPFVVAKQEDRAEKCWAFNTVKAVPTPEGQVNQIAWKDNALVLL</sequence>
<reference evidence="1 2" key="1">
    <citation type="journal article" date="2014" name="BMC Genomics">
        <title>Comparative genome sequencing reveals chemotype-specific gene clusters in the toxigenic black mold Stachybotrys.</title>
        <authorList>
            <person name="Semeiks J."/>
            <person name="Borek D."/>
            <person name="Otwinowski Z."/>
            <person name="Grishin N.V."/>
        </authorList>
    </citation>
    <scope>NUCLEOTIDE SEQUENCE [LARGE SCALE GENOMIC DNA]</scope>
    <source>
        <strain evidence="1 2">IBT 40285</strain>
    </source>
</reference>
<dbReference type="OrthoDB" id="10430890at2759"/>
<keyword evidence="2" id="KW-1185">Reference proteome</keyword>